<dbReference type="NCBIfam" id="TIGR03573">
    <property type="entry name" value="WbuX"/>
    <property type="match status" value="1"/>
</dbReference>
<evidence type="ECO:0000313" key="1">
    <source>
        <dbReference type="EMBL" id="MDR7306038.1"/>
    </source>
</evidence>
<sequence>MPPTRPGLVLDEEGVCNACRWYEKKKTVIDWGGRRHELQKIADEAKAASRGPWDCVVGVSGGKDSTWQAVYVRDQLGLNPLLVQFAGSDGTEVGRVNLENLVKMGFSLVSVQPNPRIARQLCKKSFFTYGNIVKYSEHALYTAPFRVGIDYNIPLVFFGENPALEVGDRNTDRPGWDATGIKFNNTLGGQGIDIWLGDGIVERDLLPYAFPSDEEMASWGGRGIFMGYFLDWSGWENAVFALENNFECVDFDYRDIGIPYQHNSIDSFHAGFVNAMLKCTKLGFGHTSEFTSYDVRAGRLTRPQAIRLVKELDGRCHPRLVKDFCDWIEISTDDFWRVAEQFRGPMWKKNVQGQWVLDNPIWEQYPYEEKASLEELIALIDPRLKLEKR</sequence>
<evidence type="ECO:0000313" key="2">
    <source>
        <dbReference type="Proteomes" id="UP001268089"/>
    </source>
</evidence>
<name>A0ABU1ZKN8_9BURK</name>
<dbReference type="Proteomes" id="UP001268089">
    <property type="component" value="Unassembled WGS sequence"/>
</dbReference>
<gene>
    <name evidence="1" type="ORF">J2X15_001316</name>
</gene>
<organism evidence="1 2">
    <name type="scientific">Rhodoferax saidenbachensis</name>
    <dbReference type="NCBI Taxonomy" id="1484693"/>
    <lineage>
        <taxon>Bacteria</taxon>
        <taxon>Pseudomonadati</taxon>
        <taxon>Pseudomonadota</taxon>
        <taxon>Betaproteobacteria</taxon>
        <taxon>Burkholderiales</taxon>
        <taxon>Comamonadaceae</taxon>
        <taxon>Rhodoferax</taxon>
    </lineage>
</organism>
<reference evidence="1 2" key="1">
    <citation type="submission" date="2023-07" db="EMBL/GenBank/DDBJ databases">
        <title>Sorghum-associated microbial communities from plants grown in Nebraska, USA.</title>
        <authorList>
            <person name="Schachtman D."/>
        </authorList>
    </citation>
    <scope>NUCLEOTIDE SEQUENCE [LARGE SCALE GENOMIC DNA]</scope>
    <source>
        <strain evidence="1 2">BE308</strain>
    </source>
</reference>
<proteinExistence type="predicted"/>
<comment type="caution">
    <text evidence="1">The sequence shown here is derived from an EMBL/GenBank/DDBJ whole genome shotgun (WGS) entry which is preliminary data.</text>
</comment>
<keyword evidence="2" id="KW-1185">Reference proteome</keyword>
<dbReference type="EMBL" id="JAVDXO010000002">
    <property type="protein sequence ID" value="MDR7306038.1"/>
    <property type="molecule type" value="Genomic_DNA"/>
</dbReference>
<dbReference type="SUPFAM" id="SSF52402">
    <property type="entry name" value="Adenine nucleotide alpha hydrolases-like"/>
    <property type="match status" value="1"/>
</dbReference>
<accession>A0ABU1ZKN8</accession>
<protein>
    <submittedName>
        <fullName evidence="1">N-acetyl sugar amidotransferase</fullName>
    </submittedName>
</protein>
<dbReference type="InterPro" id="IPR020022">
    <property type="entry name" value="N-acetyl_sugar_amidoTrfase"/>
</dbReference>